<dbReference type="GO" id="GO:0008514">
    <property type="term" value="F:organic anion transmembrane transporter activity"/>
    <property type="evidence" value="ECO:0007669"/>
    <property type="project" value="UniProtKB-ARBA"/>
</dbReference>
<feature type="transmembrane region" description="Helical" evidence="5">
    <location>
        <begin position="230"/>
        <end position="253"/>
    </location>
</feature>
<dbReference type="NCBIfam" id="TIGR00785">
    <property type="entry name" value="dass"/>
    <property type="match status" value="1"/>
</dbReference>
<feature type="transmembrane region" description="Helical" evidence="5">
    <location>
        <begin position="12"/>
        <end position="42"/>
    </location>
</feature>
<dbReference type="Proteomes" id="UP000070463">
    <property type="component" value="Unassembled WGS sequence"/>
</dbReference>
<keyword evidence="4 5" id="KW-0472">Membrane</keyword>
<comment type="subcellular location">
    <subcellularLocation>
        <location evidence="1">Membrane</location>
        <topology evidence="1">Multi-pass membrane protein</topology>
    </subcellularLocation>
</comment>
<dbReference type="AlphaFoldDB" id="A0A133URS8"/>
<dbReference type="EMBL" id="LHXR01000054">
    <property type="protein sequence ID" value="KXA96893.1"/>
    <property type="molecule type" value="Genomic_DNA"/>
</dbReference>
<gene>
    <name evidence="6" type="ORF">AKJ37_04165</name>
</gene>
<feature type="transmembrane region" description="Helical" evidence="5">
    <location>
        <begin position="322"/>
        <end position="342"/>
    </location>
</feature>
<organism evidence="6 7">
    <name type="scientific">candidate division MSBL1 archaeon SCGC-AAA259I09</name>
    <dbReference type="NCBI Taxonomy" id="1698267"/>
    <lineage>
        <taxon>Archaea</taxon>
        <taxon>Methanobacteriati</taxon>
        <taxon>Methanobacteriota</taxon>
        <taxon>candidate division MSBL1</taxon>
    </lineage>
</organism>
<evidence type="ECO:0000256" key="4">
    <source>
        <dbReference type="ARBA" id="ARBA00023136"/>
    </source>
</evidence>
<keyword evidence="7" id="KW-1185">Reference proteome</keyword>
<dbReference type="GO" id="GO:0005886">
    <property type="term" value="C:plasma membrane"/>
    <property type="evidence" value="ECO:0007669"/>
    <property type="project" value="TreeGrafter"/>
</dbReference>
<dbReference type="PANTHER" id="PTHR10283:SF82">
    <property type="entry name" value="SOLUTE CARRIER FAMILY 13 MEMBER 2"/>
    <property type="match status" value="1"/>
</dbReference>
<feature type="transmembrane region" description="Helical" evidence="5">
    <location>
        <begin position="260"/>
        <end position="279"/>
    </location>
</feature>
<evidence type="ECO:0008006" key="8">
    <source>
        <dbReference type="Google" id="ProtNLM"/>
    </source>
</evidence>
<sequence>IGRVGKSSSRLILSICLLGGILSWTMPEHAVAALLLPILIGIVEAGGIDYRQNFGIALFLALTYGTSVGSMGTLLGGARNVLAIGIMENFSNISLSFVDWAVAGIPIAVVLMFVTFFTLRIVYPWEEIDAGKIRSELREEVEEIGPMSRDEKKAGLIFASAFVLWSIFATTVGLATIAIGGLVALVITRTITWRDIEQEMPWGIIFLYGGAVTLSQALRSAGSVEFLANGLMGFIGQKPLLIVAIFLVTVVYLSQVMSNTAATAIILPITISSLIEFGYPAQLGGYLIAMGAAMAFMLPIATPSAAMAYTSGYIEVRDLIKAGAILNVLGIITFLTFGLGWWKLLGIW</sequence>
<evidence type="ECO:0000256" key="3">
    <source>
        <dbReference type="ARBA" id="ARBA00022989"/>
    </source>
</evidence>
<evidence type="ECO:0000313" key="6">
    <source>
        <dbReference type="EMBL" id="KXA96893.1"/>
    </source>
</evidence>
<feature type="transmembrane region" description="Helical" evidence="5">
    <location>
        <begin position="200"/>
        <end position="218"/>
    </location>
</feature>
<evidence type="ECO:0000256" key="1">
    <source>
        <dbReference type="ARBA" id="ARBA00004141"/>
    </source>
</evidence>
<feature type="transmembrane region" description="Helical" evidence="5">
    <location>
        <begin position="285"/>
        <end position="310"/>
    </location>
</feature>
<evidence type="ECO:0000256" key="2">
    <source>
        <dbReference type="ARBA" id="ARBA00022692"/>
    </source>
</evidence>
<feature type="non-terminal residue" evidence="6">
    <location>
        <position position="1"/>
    </location>
</feature>
<keyword evidence="3 5" id="KW-1133">Transmembrane helix</keyword>
<accession>A0A133URS8</accession>
<keyword evidence="2 5" id="KW-0812">Transmembrane</keyword>
<dbReference type="GO" id="GO:1905039">
    <property type="term" value="P:carboxylic acid transmembrane transport"/>
    <property type="evidence" value="ECO:0007669"/>
    <property type="project" value="UniProtKB-ARBA"/>
</dbReference>
<proteinExistence type="predicted"/>
<comment type="caution">
    <text evidence="6">The sequence shown here is derived from an EMBL/GenBank/DDBJ whole genome shotgun (WGS) entry which is preliminary data.</text>
</comment>
<evidence type="ECO:0000313" key="7">
    <source>
        <dbReference type="Proteomes" id="UP000070463"/>
    </source>
</evidence>
<dbReference type="PANTHER" id="PTHR10283">
    <property type="entry name" value="SOLUTE CARRIER FAMILY 13 MEMBER"/>
    <property type="match status" value="1"/>
</dbReference>
<feature type="transmembrane region" description="Helical" evidence="5">
    <location>
        <begin position="156"/>
        <end position="188"/>
    </location>
</feature>
<reference evidence="6 7" key="1">
    <citation type="journal article" date="2016" name="Sci. Rep.">
        <title>Metabolic traits of an uncultured archaeal lineage -MSBL1- from brine pools of the Red Sea.</title>
        <authorList>
            <person name="Mwirichia R."/>
            <person name="Alam I."/>
            <person name="Rashid M."/>
            <person name="Vinu M."/>
            <person name="Ba-Alawi W."/>
            <person name="Anthony Kamau A."/>
            <person name="Kamanda Ngugi D."/>
            <person name="Goker M."/>
            <person name="Klenk H.P."/>
            <person name="Bajic V."/>
            <person name="Stingl U."/>
        </authorList>
    </citation>
    <scope>NUCLEOTIDE SEQUENCE [LARGE SCALE GENOMIC DNA]</scope>
    <source>
        <strain evidence="6">SCGC-AAA259I09</strain>
    </source>
</reference>
<dbReference type="InterPro" id="IPR001898">
    <property type="entry name" value="SLC13A/DASS"/>
</dbReference>
<evidence type="ECO:0000256" key="5">
    <source>
        <dbReference type="SAM" id="Phobius"/>
    </source>
</evidence>
<feature type="transmembrane region" description="Helical" evidence="5">
    <location>
        <begin position="97"/>
        <end position="119"/>
    </location>
</feature>
<dbReference type="Pfam" id="PF00939">
    <property type="entry name" value="Na_sulph_symp"/>
    <property type="match status" value="1"/>
</dbReference>
<feature type="transmembrane region" description="Helical" evidence="5">
    <location>
        <begin position="54"/>
        <end position="76"/>
    </location>
</feature>
<protein>
    <recommendedName>
        <fullName evidence="8">Anion transporter</fullName>
    </recommendedName>
</protein>
<name>A0A133URS8_9EURY</name>